<evidence type="ECO:0000313" key="4">
    <source>
        <dbReference type="Proteomes" id="UP000215931"/>
    </source>
</evidence>
<feature type="region of interest" description="Disordered" evidence="1">
    <location>
        <begin position="147"/>
        <end position="182"/>
    </location>
</feature>
<organism evidence="3 4">
    <name type="scientific">Mesorhizobium wenxiniae</name>
    <dbReference type="NCBI Taxonomy" id="2014805"/>
    <lineage>
        <taxon>Bacteria</taxon>
        <taxon>Pseudomonadati</taxon>
        <taxon>Pseudomonadota</taxon>
        <taxon>Alphaproteobacteria</taxon>
        <taxon>Hyphomicrobiales</taxon>
        <taxon>Phyllobacteriaceae</taxon>
        <taxon>Mesorhizobium</taxon>
    </lineage>
</organism>
<dbReference type="AlphaFoldDB" id="A0A271KMK4"/>
<dbReference type="RefSeq" id="WP_095517851.1">
    <property type="nucleotide sequence ID" value="NZ_NPKH01000014.1"/>
</dbReference>
<keyword evidence="2" id="KW-0472">Membrane</keyword>
<dbReference type="EMBL" id="NPKH01000014">
    <property type="protein sequence ID" value="PAP96219.1"/>
    <property type="molecule type" value="Genomic_DNA"/>
</dbReference>
<evidence type="ECO:0000313" key="3">
    <source>
        <dbReference type="EMBL" id="PAP96219.1"/>
    </source>
</evidence>
<name>A0A271KMK4_9HYPH</name>
<sequence length="196" mass="21151">MTMISDPDMPAIDIGPATHTGGQAVVGKPSNGKMIGVVAVGALLITAVNITAAVYFYRGINDLRFVERRLEQLGSFEQRIAARLETVNNGFQSRFEKLDGQLQGSFNEVKGSIARLEQELPLASDDDMSSIAEPSVVTTSTMADEATDLEEATEPSIVEAPRPPKKRIAAALPPAPNSSYQRIVQPDGKVHYKKIN</sequence>
<dbReference type="OrthoDB" id="8074804at2"/>
<proteinExistence type="predicted"/>
<keyword evidence="4" id="KW-1185">Reference proteome</keyword>
<gene>
    <name evidence="3" type="ORF">CIT31_05915</name>
</gene>
<feature type="transmembrane region" description="Helical" evidence="2">
    <location>
        <begin position="34"/>
        <end position="57"/>
    </location>
</feature>
<accession>A0A271KMK4</accession>
<dbReference type="Proteomes" id="UP000215931">
    <property type="component" value="Unassembled WGS sequence"/>
</dbReference>
<evidence type="ECO:0000256" key="2">
    <source>
        <dbReference type="SAM" id="Phobius"/>
    </source>
</evidence>
<keyword evidence="2" id="KW-0812">Transmembrane</keyword>
<comment type="caution">
    <text evidence="3">The sequence shown here is derived from an EMBL/GenBank/DDBJ whole genome shotgun (WGS) entry which is preliminary data.</text>
</comment>
<reference evidence="3 4" key="1">
    <citation type="submission" date="2017-08" db="EMBL/GenBank/DDBJ databases">
        <title>Mesorhizobium wenxinae sp. nov., a novel rhizobial species isolated from root nodules of chickpea (Cicer arietinum L.).</title>
        <authorList>
            <person name="Zhang J."/>
        </authorList>
    </citation>
    <scope>NUCLEOTIDE SEQUENCE [LARGE SCALE GENOMIC DNA]</scope>
    <source>
        <strain evidence="4">WYCCWR 10019</strain>
    </source>
</reference>
<keyword evidence="2" id="KW-1133">Transmembrane helix</keyword>
<protein>
    <submittedName>
        <fullName evidence="3">Uncharacterized protein</fullName>
    </submittedName>
</protein>
<evidence type="ECO:0000256" key="1">
    <source>
        <dbReference type="SAM" id="MobiDB-lite"/>
    </source>
</evidence>